<keyword evidence="4" id="KW-1185">Reference proteome</keyword>
<dbReference type="EMBL" id="JBHUHT010000023">
    <property type="protein sequence ID" value="MFD2097494.1"/>
    <property type="molecule type" value="Genomic_DNA"/>
</dbReference>
<keyword evidence="1" id="KW-0812">Transmembrane</keyword>
<feature type="transmembrane region" description="Helical" evidence="1">
    <location>
        <begin position="116"/>
        <end position="139"/>
    </location>
</feature>
<keyword evidence="1" id="KW-1133">Transmembrane helix</keyword>
<sequence length="246" mass="27414">MFENISIGFWLELAQIFIIPITIIVLSLLFRPFLRELISRATKFEVKSIDFHALDEFKEGKEDEGIASLASRGIEEGLKEGSKEKLEKLRLALETEQVSQVIQYHQNSLAQSRISFWFSIGAGTLGFLVIIVGALMAMAGVQSTTSILTVVSGTIIDAIAALFFTQSNQARKLMTEFFDKLRVDRQFNESLRLCESIPDESTQSQLKARLSLFFAGVPADTVYEFDKHTEANNPIQPTPKDGAADS</sequence>
<evidence type="ECO:0000256" key="1">
    <source>
        <dbReference type="SAM" id="Phobius"/>
    </source>
</evidence>
<accession>A0ABW4XQR0</accession>
<protein>
    <recommendedName>
        <fullName evidence="2">Cyanobacterial TRADD-N associated 2 transmembrane domain-containing protein</fullName>
    </recommendedName>
</protein>
<evidence type="ECO:0000259" key="2">
    <source>
        <dbReference type="Pfam" id="PF20712"/>
    </source>
</evidence>
<proteinExistence type="predicted"/>
<evidence type="ECO:0000313" key="3">
    <source>
        <dbReference type="EMBL" id="MFD2097494.1"/>
    </source>
</evidence>
<gene>
    <name evidence="3" type="ORF">ACFSJ3_15975</name>
</gene>
<evidence type="ECO:0000313" key="4">
    <source>
        <dbReference type="Proteomes" id="UP001597380"/>
    </source>
</evidence>
<feature type="transmembrane region" description="Helical" evidence="1">
    <location>
        <begin position="6"/>
        <end position="30"/>
    </location>
</feature>
<comment type="caution">
    <text evidence="3">The sequence shown here is derived from an EMBL/GenBank/DDBJ whole genome shotgun (WGS) entry which is preliminary data.</text>
</comment>
<organism evidence="3 4">
    <name type="scientific">Corallincola platygyrae</name>
    <dbReference type="NCBI Taxonomy" id="1193278"/>
    <lineage>
        <taxon>Bacteria</taxon>
        <taxon>Pseudomonadati</taxon>
        <taxon>Pseudomonadota</taxon>
        <taxon>Gammaproteobacteria</taxon>
        <taxon>Alteromonadales</taxon>
        <taxon>Psychromonadaceae</taxon>
        <taxon>Corallincola</taxon>
    </lineage>
</organism>
<keyword evidence="1" id="KW-0472">Membrane</keyword>
<dbReference type="Pfam" id="PF20712">
    <property type="entry name" value="CyanoTRADDas_TM"/>
    <property type="match status" value="1"/>
</dbReference>
<feature type="transmembrane region" description="Helical" evidence="1">
    <location>
        <begin position="145"/>
        <end position="164"/>
    </location>
</feature>
<name>A0ABW4XQR0_9GAMM</name>
<feature type="domain" description="Cyanobacterial TRADD-N associated 2 transmembrane" evidence="2">
    <location>
        <begin position="108"/>
        <end position="172"/>
    </location>
</feature>
<dbReference type="RefSeq" id="WP_377776252.1">
    <property type="nucleotide sequence ID" value="NZ_JBHUHT010000023.1"/>
</dbReference>
<dbReference type="InterPro" id="IPR048567">
    <property type="entry name" value="CyanoTRADDas_TM"/>
</dbReference>
<reference evidence="4" key="1">
    <citation type="journal article" date="2019" name="Int. J. Syst. Evol. Microbiol.">
        <title>The Global Catalogue of Microorganisms (GCM) 10K type strain sequencing project: providing services to taxonomists for standard genome sequencing and annotation.</title>
        <authorList>
            <consortium name="The Broad Institute Genomics Platform"/>
            <consortium name="The Broad Institute Genome Sequencing Center for Infectious Disease"/>
            <person name="Wu L."/>
            <person name="Ma J."/>
        </authorList>
    </citation>
    <scope>NUCLEOTIDE SEQUENCE [LARGE SCALE GENOMIC DNA]</scope>
    <source>
        <strain evidence="4">CGMCC 1.10992</strain>
    </source>
</reference>
<dbReference type="Proteomes" id="UP001597380">
    <property type="component" value="Unassembled WGS sequence"/>
</dbReference>